<dbReference type="AlphaFoldDB" id="A0A0R2HCP5"/>
<dbReference type="Gene3D" id="2.30.110.10">
    <property type="entry name" value="Electron Transport, Fmn-binding Protein, Chain A"/>
    <property type="match status" value="1"/>
</dbReference>
<name>A0A0R2HCP5_9FIRM</name>
<dbReference type="PANTHER" id="PTHR34071:SF2">
    <property type="entry name" value="FLAVIN-NUCLEOTIDE-BINDING PROTEIN"/>
    <property type="match status" value="1"/>
</dbReference>
<dbReference type="InterPro" id="IPR024747">
    <property type="entry name" value="Pyridox_Oxase-rel"/>
</dbReference>
<comment type="caution">
    <text evidence="1">The sequence shown here is derived from an EMBL/GenBank/DDBJ whole genome shotgun (WGS) entry which is preliminary data.</text>
</comment>
<reference evidence="1 2" key="1">
    <citation type="journal article" date="2015" name="Genome Announc.">
        <title>Expanding the biotechnology potential of lactobacilli through comparative genomics of 213 strains and associated genera.</title>
        <authorList>
            <person name="Sun Z."/>
            <person name="Harris H.M."/>
            <person name="McCann A."/>
            <person name="Guo C."/>
            <person name="Argimon S."/>
            <person name="Zhang W."/>
            <person name="Yang X."/>
            <person name="Jeffery I.B."/>
            <person name="Cooney J.C."/>
            <person name="Kagawa T.F."/>
            <person name="Liu W."/>
            <person name="Song Y."/>
            <person name="Salvetti E."/>
            <person name="Wrobel A."/>
            <person name="Rasinkangas P."/>
            <person name="Parkhill J."/>
            <person name="Rea M.C."/>
            <person name="O'Sullivan O."/>
            <person name="Ritari J."/>
            <person name="Douillard F.P."/>
            <person name="Paul Ross R."/>
            <person name="Yang R."/>
            <person name="Briner A.E."/>
            <person name="Felis G.E."/>
            <person name="de Vos W.M."/>
            <person name="Barrangou R."/>
            <person name="Klaenhammer T.R."/>
            <person name="Caufield P.W."/>
            <person name="Cui Y."/>
            <person name="Zhang H."/>
            <person name="O'Toole P.W."/>
        </authorList>
    </citation>
    <scope>NUCLEOTIDE SEQUENCE [LARGE SCALE GENOMIC DNA]</scope>
    <source>
        <strain evidence="1 2">DSM 20405</strain>
    </source>
</reference>
<proteinExistence type="predicted"/>
<dbReference type="PANTHER" id="PTHR34071">
    <property type="entry name" value="5-NITROIMIDAZOLE ANTIBIOTICS RESISTANCE PROTEIN, NIMA-FAMILY-RELATED PROTEIN-RELATED"/>
    <property type="match status" value="1"/>
</dbReference>
<organism evidence="1 2">
    <name type="scientific">Kandleria vitulina DSM 20405</name>
    <dbReference type="NCBI Taxonomy" id="1410657"/>
    <lineage>
        <taxon>Bacteria</taxon>
        <taxon>Bacillati</taxon>
        <taxon>Bacillota</taxon>
        <taxon>Erysipelotrichia</taxon>
        <taxon>Erysipelotrichales</taxon>
        <taxon>Coprobacillaceae</taxon>
        <taxon>Kandleria</taxon>
    </lineage>
</organism>
<dbReference type="Proteomes" id="UP000051841">
    <property type="component" value="Unassembled WGS sequence"/>
</dbReference>
<dbReference type="Pfam" id="PF12900">
    <property type="entry name" value="Pyridox_ox_2"/>
    <property type="match status" value="1"/>
</dbReference>
<dbReference type="PATRIC" id="fig|1410657.5.peg.1649"/>
<protein>
    <recommendedName>
        <fullName evidence="3">5-nitroimidazole antibiotic resistance protein</fullName>
    </recommendedName>
</protein>
<evidence type="ECO:0008006" key="3">
    <source>
        <dbReference type="Google" id="ProtNLM"/>
    </source>
</evidence>
<gene>
    <name evidence="1" type="ORF">IV49_GL001599</name>
</gene>
<dbReference type="InterPro" id="IPR012349">
    <property type="entry name" value="Split_barrel_FMN-bd"/>
</dbReference>
<evidence type="ECO:0000313" key="1">
    <source>
        <dbReference type="EMBL" id="KRN50783.1"/>
    </source>
</evidence>
<sequence>MGIMIRKDRKMEDIGEILATLQVCDSLHVAFSDGEYPYVLPFSYGVDYEDGHFVFYIHTDQKGKKIDLIEKNPHVSIEADIVYDYYQVGGKYISCSYASVLGKGTIETIEKDEYEHAMDLIVLHYGYEGFGYDKELIKTFTIYKITLDSYSGRCHYKIDEQSF</sequence>
<evidence type="ECO:0000313" key="2">
    <source>
        <dbReference type="Proteomes" id="UP000051841"/>
    </source>
</evidence>
<dbReference type="SUPFAM" id="SSF50475">
    <property type="entry name" value="FMN-binding split barrel"/>
    <property type="match status" value="1"/>
</dbReference>
<accession>A0A0R2HCP5</accession>
<dbReference type="EMBL" id="JQBL01000005">
    <property type="protein sequence ID" value="KRN50783.1"/>
    <property type="molecule type" value="Genomic_DNA"/>
</dbReference>
<keyword evidence="2" id="KW-1185">Reference proteome</keyword>